<dbReference type="Proteomes" id="UP000321363">
    <property type="component" value="Unassembled WGS sequence"/>
</dbReference>
<feature type="transmembrane region" description="Helical" evidence="3">
    <location>
        <begin position="266"/>
        <end position="299"/>
    </location>
</feature>
<keyword evidence="3" id="KW-1133">Transmembrane helix</keyword>
<keyword evidence="3" id="KW-0472">Membrane</keyword>
<evidence type="ECO:0000256" key="3">
    <source>
        <dbReference type="SAM" id="Phobius"/>
    </source>
</evidence>
<evidence type="ECO:0000256" key="2">
    <source>
        <dbReference type="SAM" id="MobiDB-lite"/>
    </source>
</evidence>
<feature type="region of interest" description="Disordered" evidence="2">
    <location>
        <begin position="22"/>
        <end position="71"/>
    </location>
</feature>
<reference evidence="5 6" key="1">
    <citation type="journal article" date="2005" name="Int. J. Syst. Evol. Microbiol.">
        <title>Bacillus litoralis sp. nov., isolated from a tidal flat of the Yellow Sea in Korea.</title>
        <authorList>
            <person name="Yoon J.H."/>
            <person name="Oh T.K."/>
        </authorList>
    </citation>
    <scope>NUCLEOTIDE SEQUENCE [LARGE SCALE GENOMIC DNA]</scope>
    <source>
        <strain evidence="5 6">SW-211</strain>
    </source>
</reference>
<keyword evidence="1" id="KW-0175">Coiled coil</keyword>
<evidence type="ECO:0000256" key="1">
    <source>
        <dbReference type="SAM" id="Coils"/>
    </source>
</evidence>
<dbReference type="InterPro" id="IPR025645">
    <property type="entry name" value="DUF4349"/>
</dbReference>
<keyword evidence="6" id="KW-1185">Reference proteome</keyword>
<organism evidence="5 6">
    <name type="scientific">Metabacillus litoralis</name>
    <dbReference type="NCBI Taxonomy" id="152268"/>
    <lineage>
        <taxon>Bacteria</taxon>
        <taxon>Bacillati</taxon>
        <taxon>Bacillota</taxon>
        <taxon>Bacilli</taxon>
        <taxon>Bacillales</taxon>
        <taxon>Bacillaceae</taxon>
        <taxon>Metabacillus</taxon>
    </lineage>
</organism>
<evidence type="ECO:0000313" key="6">
    <source>
        <dbReference type="Proteomes" id="UP000321363"/>
    </source>
</evidence>
<feature type="compositionally biased region" description="Low complexity" evidence="2">
    <location>
        <begin position="22"/>
        <end position="42"/>
    </location>
</feature>
<sequence length="312" mass="35457">MRKVLYVILLFLVIIGITGCSSSSTEESQMDKSSSGSLDNSSQEMTEEKIQENSDEVSEQELVKEENMTSSNQYDRSYERMVIYTADLSIRVSSYEETLNFIQKQLEIQNGYIVESNSYTVEEGKSVEGTITVRIPQEKFRDFLNSVETGSTKVVNKSISGQDVTEEYVDLESRLKSKEVVEKRLLDFMEKAEKTEDLLKISNDLSTVQEEIEQIKGRMNFLKNKVNLATVTLHVIEDKVNIPTLDNKELNTWDKTKKQFMDSVNFLLNIVSAFTIFIVGSLPVLLVLGGLLTIALITIKKRKKTKDTKPPM</sequence>
<dbReference type="OrthoDB" id="5381491at2"/>
<feature type="coiled-coil region" evidence="1">
    <location>
        <begin position="198"/>
        <end position="225"/>
    </location>
</feature>
<dbReference type="RefSeq" id="WP_146946956.1">
    <property type="nucleotide sequence ID" value="NZ_VOQF01000003.1"/>
</dbReference>
<dbReference type="AlphaFoldDB" id="A0A5C6W5I3"/>
<gene>
    <name evidence="5" type="ORF">FS935_07110</name>
</gene>
<name>A0A5C6W5I3_9BACI</name>
<comment type="caution">
    <text evidence="5">The sequence shown here is derived from an EMBL/GenBank/DDBJ whole genome shotgun (WGS) entry which is preliminary data.</text>
</comment>
<dbReference type="PROSITE" id="PS51257">
    <property type="entry name" value="PROKAR_LIPOPROTEIN"/>
    <property type="match status" value="1"/>
</dbReference>
<accession>A0A5C6W5I3</accession>
<keyword evidence="3" id="KW-0812">Transmembrane</keyword>
<dbReference type="Pfam" id="PF14257">
    <property type="entry name" value="DUF4349"/>
    <property type="match status" value="1"/>
</dbReference>
<proteinExistence type="predicted"/>
<feature type="domain" description="DUF4349" evidence="4">
    <location>
        <begin position="80"/>
        <end position="294"/>
    </location>
</feature>
<protein>
    <submittedName>
        <fullName evidence="5">DUF4349 domain-containing protein</fullName>
    </submittedName>
</protein>
<evidence type="ECO:0000259" key="4">
    <source>
        <dbReference type="Pfam" id="PF14257"/>
    </source>
</evidence>
<dbReference type="EMBL" id="VOQF01000003">
    <property type="protein sequence ID" value="TXC92142.1"/>
    <property type="molecule type" value="Genomic_DNA"/>
</dbReference>
<evidence type="ECO:0000313" key="5">
    <source>
        <dbReference type="EMBL" id="TXC92142.1"/>
    </source>
</evidence>